<protein>
    <submittedName>
        <fullName evidence="1">Uncharacterized protein</fullName>
    </submittedName>
</protein>
<gene>
    <name evidence="1" type="ORF">BYL167_LOCUS33704</name>
    <name evidence="2" type="ORF">SMN809_LOCUS50029</name>
</gene>
<dbReference type="Proteomes" id="UP000676336">
    <property type="component" value="Unassembled WGS sequence"/>
</dbReference>
<dbReference type="EMBL" id="CAJOBH010066271">
    <property type="protein sequence ID" value="CAF4449834.1"/>
    <property type="molecule type" value="Genomic_DNA"/>
</dbReference>
<evidence type="ECO:0000313" key="3">
    <source>
        <dbReference type="Proteomes" id="UP000681967"/>
    </source>
</evidence>
<proteinExistence type="predicted"/>
<dbReference type="AlphaFoldDB" id="A0A8S2WLP5"/>
<evidence type="ECO:0000313" key="2">
    <source>
        <dbReference type="EMBL" id="CAF4864644.1"/>
    </source>
</evidence>
<reference evidence="1" key="1">
    <citation type="submission" date="2021-02" db="EMBL/GenBank/DDBJ databases">
        <authorList>
            <person name="Nowell W R."/>
        </authorList>
    </citation>
    <scope>NUCLEOTIDE SEQUENCE</scope>
</reference>
<name>A0A8S2WLP5_9BILA</name>
<evidence type="ECO:0000313" key="1">
    <source>
        <dbReference type="EMBL" id="CAF4449834.1"/>
    </source>
</evidence>
<sequence length="75" mass="9170">MKNFEQLKTIDNEEWPQNNDEFIDFLFHTNIKQGNFSLHPTIHEFQLLAFTWLTTNQYELLHWLDNENNQNAYLI</sequence>
<organism evidence="1 3">
    <name type="scientific">Rotaria magnacalcarata</name>
    <dbReference type="NCBI Taxonomy" id="392030"/>
    <lineage>
        <taxon>Eukaryota</taxon>
        <taxon>Metazoa</taxon>
        <taxon>Spiralia</taxon>
        <taxon>Gnathifera</taxon>
        <taxon>Rotifera</taxon>
        <taxon>Eurotatoria</taxon>
        <taxon>Bdelloidea</taxon>
        <taxon>Philodinida</taxon>
        <taxon>Philodinidae</taxon>
        <taxon>Rotaria</taxon>
    </lineage>
</organism>
<accession>A0A8S2WLP5</accession>
<comment type="caution">
    <text evidence="1">The sequence shown here is derived from an EMBL/GenBank/DDBJ whole genome shotgun (WGS) entry which is preliminary data.</text>
</comment>
<dbReference type="Proteomes" id="UP000681967">
    <property type="component" value="Unassembled WGS sequence"/>
</dbReference>
<dbReference type="EMBL" id="CAJOBI010164640">
    <property type="protein sequence ID" value="CAF4864644.1"/>
    <property type="molecule type" value="Genomic_DNA"/>
</dbReference>